<evidence type="ECO:0000313" key="3">
    <source>
        <dbReference type="Proteomes" id="UP000600565"/>
    </source>
</evidence>
<feature type="region of interest" description="Disordered" evidence="1">
    <location>
        <begin position="1"/>
        <end position="21"/>
    </location>
</feature>
<reference evidence="2 3" key="1">
    <citation type="submission" date="2020-08" db="EMBL/GenBank/DDBJ databases">
        <title>A Genomic Blueprint of the Chicken Gut Microbiome.</title>
        <authorList>
            <person name="Gilroy R."/>
            <person name="Ravi A."/>
            <person name="Getino M."/>
            <person name="Pursley I."/>
            <person name="Horton D.L."/>
            <person name="Alikhan N.-F."/>
            <person name="Baker D."/>
            <person name="Gharbi K."/>
            <person name="Hall N."/>
            <person name="Watson M."/>
            <person name="Adriaenssens E.M."/>
            <person name="Foster-Nyarko E."/>
            <person name="Jarju S."/>
            <person name="Secka A."/>
            <person name="Antonio M."/>
            <person name="Oren A."/>
            <person name="Chaudhuri R."/>
            <person name="La Ragione R.M."/>
            <person name="Hildebrand F."/>
            <person name="Pallen M.J."/>
        </authorList>
    </citation>
    <scope>NUCLEOTIDE SEQUENCE [LARGE SCALE GENOMIC DNA]</scope>
    <source>
        <strain evidence="2 3">Sa1YVA6</strain>
    </source>
</reference>
<feature type="region of interest" description="Disordered" evidence="1">
    <location>
        <begin position="620"/>
        <end position="640"/>
    </location>
</feature>
<dbReference type="EMBL" id="JACSPW010000001">
    <property type="protein sequence ID" value="MBD8031735.1"/>
    <property type="molecule type" value="Genomic_DNA"/>
</dbReference>
<evidence type="ECO:0000313" key="2">
    <source>
        <dbReference type="EMBL" id="MBD8031735.1"/>
    </source>
</evidence>
<keyword evidence="3" id="KW-1185">Reference proteome</keyword>
<comment type="caution">
    <text evidence="2">The sequence shown here is derived from an EMBL/GenBank/DDBJ whole genome shotgun (WGS) entry which is preliminary data.</text>
</comment>
<sequence>MNFASSNSIQTNMTQQTTANQPLSLKQDQIFHGTIKQLYPNQMAEVQVGNQKLMAKLEVPLKLGDAHFFQVTATNPQTELKVVTGPMSQSMTAGQQLSQLLETMNLPKSNEMQQVLSHFMKNQIPLAKEQLLAAESWMKALPPGVDKNNALQALQRMVELKMPFTNTVFQALTQGIKTDGLSTNLANLAQLLANQPGGNETIKLNLRQQIELLAKPLNNETGGILLARATQTLVDNGAPIASKLQALTILKEAGILPQNATIHNWQNINQQANQQAINQSPASPLLKEAGQMLRQLTQTAPEHIKPMMDQVKAWINNENLLSQTQKQQLQQLLTRFEQIPASKQGIEALTNQIQQHLTSGYSESITSKLFIQNDQGISAKDQLLSLIKPDSNLPLADQLLRNLVKVTADSPQPVMQSTLTQAEAQVQSAVDSRAMEQAIKTVLKGLGVSYEATLANKAGDIQVIAQQLKPQLLALLQDVQTPTVLKDTAEMVMARLNGMQLSSGENGHQHQLVMQLPLDFFGKKMDATLQWNGRMKEDGKIDANFARIMFYLNMESLQQTVIDMQVQNRVVTINVYNDIPNLNSLAESLKATLKTGLLDKEYTLSGLFIKPFGNQEIKTTGSKLSKQSEEQQQGGVDIRV</sequence>
<accession>A0ABR8XIH3</accession>
<dbReference type="Proteomes" id="UP000600565">
    <property type="component" value="Unassembled WGS sequence"/>
</dbReference>
<dbReference type="RefSeq" id="WP_191702364.1">
    <property type="nucleotide sequence ID" value="NZ_JACSPW010000001.1"/>
</dbReference>
<gene>
    <name evidence="2" type="ORF">H9632_01555</name>
</gene>
<evidence type="ECO:0008006" key="4">
    <source>
        <dbReference type="Google" id="ProtNLM"/>
    </source>
</evidence>
<proteinExistence type="predicted"/>
<organism evidence="2 3">
    <name type="scientific">Solibacillus merdavium</name>
    <dbReference type="NCBI Taxonomy" id="2762218"/>
    <lineage>
        <taxon>Bacteria</taxon>
        <taxon>Bacillati</taxon>
        <taxon>Bacillota</taxon>
        <taxon>Bacilli</taxon>
        <taxon>Bacillales</taxon>
        <taxon>Caryophanaceae</taxon>
        <taxon>Solibacillus</taxon>
    </lineage>
</organism>
<name>A0ABR8XIH3_9BACL</name>
<protein>
    <recommendedName>
        <fullName evidence="4">Flagellar hook-length control protein FliK</fullName>
    </recommendedName>
</protein>
<feature type="compositionally biased region" description="Low complexity" evidence="1">
    <location>
        <begin position="10"/>
        <end position="21"/>
    </location>
</feature>
<feature type="compositionally biased region" description="Low complexity" evidence="1">
    <location>
        <begin position="621"/>
        <end position="640"/>
    </location>
</feature>
<evidence type="ECO:0000256" key="1">
    <source>
        <dbReference type="SAM" id="MobiDB-lite"/>
    </source>
</evidence>